<organism evidence="3 4">
    <name type="scientific">Guptibacillus hwajinpoensis</name>
    <dbReference type="NCBI Taxonomy" id="208199"/>
    <lineage>
        <taxon>Bacteria</taxon>
        <taxon>Bacillati</taxon>
        <taxon>Bacillota</taxon>
        <taxon>Bacilli</taxon>
        <taxon>Bacillales</taxon>
        <taxon>Guptibacillaceae</taxon>
        <taxon>Guptibacillus</taxon>
    </lineage>
</organism>
<keyword evidence="3" id="KW-0378">Hydrolase</keyword>
<dbReference type="Proteomes" id="UP000310541">
    <property type="component" value="Unassembled WGS sequence"/>
</dbReference>
<evidence type="ECO:0000256" key="1">
    <source>
        <dbReference type="SAM" id="Phobius"/>
    </source>
</evidence>
<reference evidence="3 4" key="1">
    <citation type="submission" date="2019-04" db="EMBL/GenBank/DDBJ databases">
        <title>Genome sequence of Bacillus hwajinpoensis strain Y2.</title>
        <authorList>
            <person name="Fair J.L."/>
            <person name="Maclea K.S."/>
        </authorList>
    </citation>
    <scope>NUCLEOTIDE SEQUENCE [LARGE SCALE GENOMIC DNA]</scope>
    <source>
        <strain evidence="3 4">Y2</strain>
    </source>
</reference>
<dbReference type="GO" id="GO:0006508">
    <property type="term" value="P:proteolysis"/>
    <property type="evidence" value="ECO:0007669"/>
    <property type="project" value="UniProtKB-KW"/>
</dbReference>
<gene>
    <name evidence="3" type="ORF">FBF83_15455</name>
</gene>
<keyword evidence="3" id="KW-0645">Protease</keyword>
<evidence type="ECO:0000259" key="2">
    <source>
        <dbReference type="Pfam" id="PF02517"/>
    </source>
</evidence>
<dbReference type="GO" id="GO:0080120">
    <property type="term" value="P:CAAX-box protein maturation"/>
    <property type="evidence" value="ECO:0007669"/>
    <property type="project" value="UniProtKB-ARBA"/>
</dbReference>
<dbReference type="OrthoDB" id="8754470at2"/>
<sequence>MFQIGSTFIYEWNISEESKIILNRSLLMLILVGTVISLMLSKQKIFFFAQLPDRQRLITMPFHTIKLPYFLLIGLMGSSIILIPLFIHQEINYLKSILLFGILFAIINATLEEVIWRGIMLSSLKRNVSTFYAVLITSIGFGLLHISIGIPLIISLLFSFGGLFYAIVVLKTKSIYPSIVFHIVINLGMVFNGWII</sequence>
<proteinExistence type="predicted"/>
<keyword evidence="1" id="KW-0812">Transmembrane</keyword>
<evidence type="ECO:0000313" key="3">
    <source>
        <dbReference type="EMBL" id="TKD69383.1"/>
    </source>
</evidence>
<keyword evidence="1" id="KW-1133">Transmembrane helix</keyword>
<feature type="domain" description="CAAX prenyl protease 2/Lysostaphin resistance protein A-like" evidence="2">
    <location>
        <begin position="97"/>
        <end position="187"/>
    </location>
</feature>
<accession>A0A4U1MEX4</accession>
<dbReference type="GO" id="GO:0004175">
    <property type="term" value="F:endopeptidase activity"/>
    <property type="evidence" value="ECO:0007669"/>
    <property type="project" value="UniProtKB-ARBA"/>
</dbReference>
<dbReference type="AlphaFoldDB" id="A0A4U1MEX4"/>
<feature type="transmembrane region" description="Helical" evidence="1">
    <location>
        <begin position="93"/>
        <end position="116"/>
    </location>
</feature>
<protein>
    <submittedName>
        <fullName evidence="3">CPBP family intramembrane metalloprotease</fullName>
    </submittedName>
</protein>
<dbReference type="Pfam" id="PF02517">
    <property type="entry name" value="Rce1-like"/>
    <property type="match status" value="1"/>
</dbReference>
<feature type="transmembrane region" description="Helical" evidence="1">
    <location>
        <begin position="175"/>
        <end position="195"/>
    </location>
</feature>
<name>A0A4U1MEX4_9BACL</name>
<evidence type="ECO:0000313" key="4">
    <source>
        <dbReference type="Proteomes" id="UP000310541"/>
    </source>
</evidence>
<comment type="caution">
    <text evidence="3">The sequence shown here is derived from an EMBL/GenBank/DDBJ whole genome shotgun (WGS) entry which is preliminary data.</text>
</comment>
<keyword evidence="3" id="KW-0482">Metalloprotease</keyword>
<feature type="transmembrane region" description="Helical" evidence="1">
    <location>
        <begin position="67"/>
        <end position="87"/>
    </location>
</feature>
<feature type="transmembrane region" description="Helical" evidence="1">
    <location>
        <begin position="20"/>
        <end position="40"/>
    </location>
</feature>
<dbReference type="GO" id="GO:0008237">
    <property type="term" value="F:metallopeptidase activity"/>
    <property type="evidence" value="ECO:0007669"/>
    <property type="project" value="UniProtKB-KW"/>
</dbReference>
<dbReference type="InterPro" id="IPR003675">
    <property type="entry name" value="Rce1/LyrA-like_dom"/>
</dbReference>
<keyword evidence="1" id="KW-0472">Membrane</keyword>
<dbReference type="EMBL" id="SWFM01000004">
    <property type="protein sequence ID" value="TKD69383.1"/>
    <property type="molecule type" value="Genomic_DNA"/>
</dbReference>
<feature type="transmembrane region" description="Helical" evidence="1">
    <location>
        <begin position="128"/>
        <end position="146"/>
    </location>
</feature>